<protein>
    <submittedName>
        <fullName evidence="1">Transferase hexapeptide repeat family protein</fullName>
    </submittedName>
</protein>
<dbReference type="InterPro" id="IPR050484">
    <property type="entry name" value="Transf_Hexapept/Carb_Anhydrase"/>
</dbReference>
<reference evidence="1 2" key="1">
    <citation type="submission" date="2020-10" db="EMBL/GenBank/DDBJ databases">
        <title>Connecting structure to function with the recovery of over 1000 high-quality activated sludge metagenome-assembled genomes encoding full-length rRNA genes using long-read sequencing.</title>
        <authorList>
            <person name="Singleton C.M."/>
            <person name="Petriglieri F."/>
            <person name="Kristensen J.M."/>
            <person name="Kirkegaard R.H."/>
            <person name="Michaelsen T.Y."/>
            <person name="Andersen M.H."/>
            <person name="Karst S.M."/>
            <person name="Dueholm M.S."/>
            <person name="Nielsen P.H."/>
            <person name="Albertsen M."/>
        </authorList>
    </citation>
    <scope>NUCLEOTIDE SEQUENCE [LARGE SCALE GENOMIC DNA]</scope>
    <source>
        <strain evidence="1">Ribe_18-Q3-R11-54_BAT3C.373</strain>
    </source>
</reference>
<evidence type="ECO:0000313" key="2">
    <source>
        <dbReference type="Proteomes" id="UP000808349"/>
    </source>
</evidence>
<evidence type="ECO:0000313" key="1">
    <source>
        <dbReference type="EMBL" id="MBK9719637.1"/>
    </source>
</evidence>
<dbReference type="InterPro" id="IPR011004">
    <property type="entry name" value="Trimer_LpxA-like_sf"/>
</dbReference>
<dbReference type="EMBL" id="JADKFW010000021">
    <property type="protein sequence ID" value="MBK9719637.1"/>
    <property type="molecule type" value="Genomic_DNA"/>
</dbReference>
<dbReference type="Proteomes" id="UP000808349">
    <property type="component" value="Unassembled WGS sequence"/>
</dbReference>
<proteinExistence type="predicted"/>
<dbReference type="Pfam" id="PF00132">
    <property type="entry name" value="Hexapep"/>
    <property type="match status" value="1"/>
</dbReference>
<organism evidence="1 2">
    <name type="scientific">Candidatus Defluviibacterium haderslevense</name>
    <dbReference type="NCBI Taxonomy" id="2981993"/>
    <lineage>
        <taxon>Bacteria</taxon>
        <taxon>Pseudomonadati</taxon>
        <taxon>Bacteroidota</taxon>
        <taxon>Saprospiria</taxon>
        <taxon>Saprospirales</taxon>
        <taxon>Saprospiraceae</taxon>
        <taxon>Candidatus Defluviibacterium</taxon>
    </lineage>
</organism>
<dbReference type="InterPro" id="IPR001451">
    <property type="entry name" value="Hexapep"/>
</dbReference>
<dbReference type="GO" id="GO:0016740">
    <property type="term" value="F:transferase activity"/>
    <property type="evidence" value="ECO:0007669"/>
    <property type="project" value="UniProtKB-KW"/>
</dbReference>
<gene>
    <name evidence="1" type="ORF">IPO85_19390</name>
</gene>
<comment type="caution">
    <text evidence="1">The sequence shown here is derived from an EMBL/GenBank/DDBJ whole genome shotgun (WGS) entry which is preliminary data.</text>
</comment>
<dbReference type="Gene3D" id="2.160.10.10">
    <property type="entry name" value="Hexapeptide repeat proteins"/>
    <property type="match status" value="1"/>
</dbReference>
<dbReference type="PROSITE" id="PS51257">
    <property type="entry name" value="PROKAR_LIPOPROTEIN"/>
    <property type="match status" value="1"/>
</dbReference>
<dbReference type="AlphaFoldDB" id="A0A9D7XJD4"/>
<dbReference type="SUPFAM" id="SSF51161">
    <property type="entry name" value="Trimeric LpxA-like enzymes"/>
    <property type="match status" value="1"/>
</dbReference>
<dbReference type="PANTHER" id="PTHR13061:SF29">
    <property type="entry name" value="GAMMA CARBONIC ANHYDRASE-LIKE 1, MITOCHONDRIAL-RELATED"/>
    <property type="match status" value="1"/>
</dbReference>
<dbReference type="CDD" id="cd04745">
    <property type="entry name" value="LbH_paaY_like"/>
    <property type="match status" value="1"/>
</dbReference>
<sequence>MIYSYKNFTPYVHPTAFVHPLAAVTGCVRIGADVYVGPFAALRGDFGEIIIEDGCNVQEHCIIHMFPGVSVHLKTNAHIGHGAMIHGAVIGSNVLVGMNTVIMDDVEIGDECIIGAMSFIKEGTRIPPRSLVVGNPARIVKEVSGEMIQWKTKGTQLYQQLARNCHTELKECQALDVFPENWATPNGAYSSWRRGK</sequence>
<accession>A0A9D7XJD4</accession>
<name>A0A9D7XJD4_9BACT</name>
<dbReference type="PANTHER" id="PTHR13061">
    <property type="entry name" value="DYNACTIN SUBUNIT P25"/>
    <property type="match status" value="1"/>
</dbReference>
<keyword evidence="1" id="KW-0808">Transferase</keyword>